<dbReference type="EMBL" id="JH992970">
    <property type="protein sequence ID" value="EKX53419.1"/>
    <property type="molecule type" value="Genomic_DNA"/>
</dbReference>
<reference evidence="5" key="3">
    <citation type="submission" date="2016-03" db="UniProtKB">
        <authorList>
            <consortium name="EnsemblProtists"/>
        </authorList>
    </citation>
    <scope>IDENTIFICATION</scope>
</reference>
<dbReference type="InterPro" id="IPR001478">
    <property type="entry name" value="PDZ"/>
</dbReference>
<dbReference type="KEGG" id="gtt:GUITHDRAFT_133137"/>
<dbReference type="InterPro" id="IPR036034">
    <property type="entry name" value="PDZ_sf"/>
</dbReference>
<keyword evidence="6" id="KW-1185">Reference proteome</keyword>
<name>L1JYK8_GUITC</name>
<dbReference type="RefSeq" id="XP_005840399.1">
    <property type="nucleotide sequence ID" value="XM_005840342.1"/>
</dbReference>
<proteinExistence type="predicted"/>
<organism evidence="4">
    <name type="scientific">Guillardia theta (strain CCMP2712)</name>
    <name type="common">Cryptophyte</name>
    <dbReference type="NCBI Taxonomy" id="905079"/>
    <lineage>
        <taxon>Eukaryota</taxon>
        <taxon>Cryptophyceae</taxon>
        <taxon>Pyrenomonadales</taxon>
        <taxon>Geminigeraceae</taxon>
        <taxon>Guillardia</taxon>
    </lineage>
</organism>
<sequence length="361" mass="40655">MAGETAGVGLFFQQDAQGTIFVASLTPGAAADRTGVIQKGDIVLKVDDVTVTGMSLAKVRDYVIEKNNDYAAQKDKLSQLLQRNQIEDPRVKELANELKSRSEDLRQLQETRIRTKERQTDAERRRMETQTRLERECAEKLNIESRLRTVKNESADFERAFEEEFALWRNVQEKLKHDVEIEVSSKQLAEEALSQAFSACGEQTHLSNEMLDLRLKEQRISRCLSNVHDALDKASRLNDVVDQELHAYTPALDAAQGWFLNELVTTLRNLSFGNMPDNTRSTSQTVTGNTQLNMPGMPPQQQNVIPAPRTPRSPMHNTEANADIDIDSLVMKYGLNFDDHGYAPPKPPATPPRPKDLEVLA</sequence>
<reference evidence="4 6" key="1">
    <citation type="journal article" date="2012" name="Nature">
        <title>Algal genomes reveal evolutionary mosaicism and the fate of nucleomorphs.</title>
        <authorList>
            <consortium name="DOE Joint Genome Institute"/>
            <person name="Curtis B.A."/>
            <person name="Tanifuji G."/>
            <person name="Burki F."/>
            <person name="Gruber A."/>
            <person name="Irimia M."/>
            <person name="Maruyama S."/>
            <person name="Arias M.C."/>
            <person name="Ball S.G."/>
            <person name="Gile G.H."/>
            <person name="Hirakawa Y."/>
            <person name="Hopkins J.F."/>
            <person name="Kuo A."/>
            <person name="Rensing S.A."/>
            <person name="Schmutz J."/>
            <person name="Symeonidi A."/>
            <person name="Elias M."/>
            <person name="Eveleigh R.J."/>
            <person name="Herman E.K."/>
            <person name="Klute M.J."/>
            <person name="Nakayama T."/>
            <person name="Obornik M."/>
            <person name="Reyes-Prieto A."/>
            <person name="Armbrust E.V."/>
            <person name="Aves S.J."/>
            <person name="Beiko R.G."/>
            <person name="Coutinho P."/>
            <person name="Dacks J.B."/>
            <person name="Durnford D.G."/>
            <person name="Fast N.M."/>
            <person name="Green B.R."/>
            <person name="Grisdale C.J."/>
            <person name="Hempel F."/>
            <person name="Henrissat B."/>
            <person name="Hoppner M.P."/>
            <person name="Ishida K."/>
            <person name="Kim E."/>
            <person name="Koreny L."/>
            <person name="Kroth P.G."/>
            <person name="Liu Y."/>
            <person name="Malik S.B."/>
            <person name="Maier U.G."/>
            <person name="McRose D."/>
            <person name="Mock T."/>
            <person name="Neilson J.A."/>
            <person name="Onodera N.T."/>
            <person name="Poole A.M."/>
            <person name="Pritham E.J."/>
            <person name="Richards T.A."/>
            <person name="Rocap G."/>
            <person name="Roy S.W."/>
            <person name="Sarai C."/>
            <person name="Schaack S."/>
            <person name="Shirato S."/>
            <person name="Slamovits C.H."/>
            <person name="Spencer D.F."/>
            <person name="Suzuki S."/>
            <person name="Worden A.Z."/>
            <person name="Zauner S."/>
            <person name="Barry K."/>
            <person name="Bell C."/>
            <person name="Bharti A.K."/>
            <person name="Crow J.A."/>
            <person name="Grimwood J."/>
            <person name="Kramer R."/>
            <person name="Lindquist E."/>
            <person name="Lucas S."/>
            <person name="Salamov A."/>
            <person name="McFadden G.I."/>
            <person name="Lane C.E."/>
            <person name="Keeling P.J."/>
            <person name="Gray M.W."/>
            <person name="Grigoriev I.V."/>
            <person name="Archibald J.M."/>
        </authorList>
    </citation>
    <scope>NUCLEOTIDE SEQUENCE</scope>
    <source>
        <strain evidence="4 6">CCMP2712</strain>
    </source>
</reference>
<feature type="domain" description="PDZ" evidence="3">
    <location>
        <begin position="1"/>
        <end position="63"/>
    </location>
</feature>
<reference evidence="6" key="2">
    <citation type="submission" date="2012-11" db="EMBL/GenBank/DDBJ databases">
        <authorList>
            <person name="Kuo A."/>
            <person name="Curtis B.A."/>
            <person name="Tanifuji G."/>
            <person name="Burki F."/>
            <person name="Gruber A."/>
            <person name="Irimia M."/>
            <person name="Maruyama S."/>
            <person name="Arias M.C."/>
            <person name="Ball S.G."/>
            <person name="Gile G.H."/>
            <person name="Hirakawa Y."/>
            <person name="Hopkins J.F."/>
            <person name="Rensing S.A."/>
            <person name="Schmutz J."/>
            <person name="Symeonidi A."/>
            <person name="Elias M."/>
            <person name="Eveleigh R.J."/>
            <person name="Herman E.K."/>
            <person name="Klute M.J."/>
            <person name="Nakayama T."/>
            <person name="Obornik M."/>
            <person name="Reyes-Prieto A."/>
            <person name="Armbrust E.V."/>
            <person name="Aves S.J."/>
            <person name="Beiko R.G."/>
            <person name="Coutinho P."/>
            <person name="Dacks J.B."/>
            <person name="Durnford D.G."/>
            <person name="Fast N.M."/>
            <person name="Green B.R."/>
            <person name="Grisdale C."/>
            <person name="Hempe F."/>
            <person name="Henrissat B."/>
            <person name="Hoppner M.P."/>
            <person name="Ishida K.-I."/>
            <person name="Kim E."/>
            <person name="Koreny L."/>
            <person name="Kroth P.G."/>
            <person name="Liu Y."/>
            <person name="Malik S.-B."/>
            <person name="Maier U.G."/>
            <person name="McRose D."/>
            <person name="Mock T."/>
            <person name="Neilson J.A."/>
            <person name="Onodera N.T."/>
            <person name="Poole A.M."/>
            <person name="Pritham E.J."/>
            <person name="Richards T.A."/>
            <person name="Rocap G."/>
            <person name="Roy S.W."/>
            <person name="Sarai C."/>
            <person name="Schaack S."/>
            <person name="Shirato S."/>
            <person name="Slamovits C.H."/>
            <person name="Spencer D.F."/>
            <person name="Suzuki S."/>
            <person name="Worden A.Z."/>
            <person name="Zauner S."/>
            <person name="Barry K."/>
            <person name="Bell C."/>
            <person name="Bharti A.K."/>
            <person name="Crow J.A."/>
            <person name="Grimwood J."/>
            <person name="Kramer R."/>
            <person name="Lindquist E."/>
            <person name="Lucas S."/>
            <person name="Salamov A."/>
            <person name="McFadden G.I."/>
            <person name="Lane C.E."/>
            <person name="Keeling P.J."/>
            <person name="Gray M.W."/>
            <person name="Grigoriev I.V."/>
            <person name="Archibald J.M."/>
        </authorList>
    </citation>
    <scope>NUCLEOTIDE SEQUENCE</scope>
    <source>
        <strain evidence="6">CCMP2712</strain>
    </source>
</reference>
<protein>
    <recommendedName>
        <fullName evidence="3">PDZ domain-containing protein</fullName>
    </recommendedName>
</protein>
<evidence type="ECO:0000256" key="2">
    <source>
        <dbReference type="SAM" id="MobiDB-lite"/>
    </source>
</evidence>
<dbReference type="SUPFAM" id="SSF50156">
    <property type="entry name" value="PDZ domain-like"/>
    <property type="match status" value="1"/>
</dbReference>
<dbReference type="EnsemblProtists" id="EKX53419">
    <property type="protein sequence ID" value="EKX53419"/>
    <property type="gene ID" value="GUITHDRAFT_133137"/>
</dbReference>
<keyword evidence="1" id="KW-0175">Coiled coil</keyword>
<gene>
    <name evidence="4" type="ORF">GUITHDRAFT_133137</name>
</gene>
<accession>L1JYK8</accession>
<dbReference type="SMART" id="SM00228">
    <property type="entry name" value="PDZ"/>
    <property type="match status" value="1"/>
</dbReference>
<dbReference type="HOGENOM" id="CLU_768250_0_0_1"/>
<dbReference type="Proteomes" id="UP000011087">
    <property type="component" value="Unassembled WGS sequence"/>
</dbReference>
<dbReference type="AlphaFoldDB" id="L1JYK8"/>
<evidence type="ECO:0000256" key="1">
    <source>
        <dbReference type="SAM" id="Coils"/>
    </source>
</evidence>
<dbReference type="Gene3D" id="2.30.42.10">
    <property type="match status" value="1"/>
</dbReference>
<feature type="region of interest" description="Disordered" evidence="2">
    <location>
        <begin position="340"/>
        <end position="361"/>
    </location>
</feature>
<dbReference type="PROSITE" id="PS50106">
    <property type="entry name" value="PDZ"/>
    <property type="match status" value="1"/>
</dbReference>
<evidence type="ECO:0000313" key="4">
    <source>
        <dbReference type="EMBL" id="EKX53419.1"/>
    </source>
</evidence>
<evidence type="ECO:0000313" key="5">
    <source>
        <dbReference type="EnsemblProtists" id="EKX53419"/>
    </source>
</evidence>
<dbReference type="Pfam" id="PF00595">
    <property type="entry name" value="PDZ"/>
    <property type="match status" value="1"/>
</dbReference>
<feature type="coiled-coil region" evidence="1">
    <location>
        <begin position="91"/>
        <end position="125"/>
    </location>
</feature>
<evidence type="ECO:0000313" key="6">
    <source>
        <dbReference type="Proteomes" id="UP000011087"/>
    </source>
</evidence>
<dbReference type="PaxDb" id="55529-EKX53419"/>
<dbReference type="GeneID" id="17309985"/>
<evidence type="ECO:0000259" key="3">
    <source>
        <dbReference type="PROSITE" id="PS50106"/>
    </source>
</evidence>